<keyword evidence="4 6" id="KW-0255">Endonuclease</keyword>
<keyword evidence="3 6" id="KW-0540">Nuclease</keyword>
<evidence type="ECO:0000256" key="5">
    <source>
        <dbReference type="ARBA" id="ARBA00022801"/>
    </source>
</evidence>
<comment type="cofactor">
    <cofactor evidence="6">
        <name>Mg(2+)</name>
        <dbReference type="ChEBI" id="CHEBI:18420"/>
    </cofactor>
</comment>
<evidence type="ECO:0000256" key="3">
    <source>
        <dbReference type="ARBA" id="ARBA00022722"/>
    </source>
</evidence>
<evidence type="ECO:0000256" key="6">
    <source>
        <dbReference type="HAMAP-Rule" id="MF_00801"/>
    </source>
</evidence>
<dbReference type="Proteomes" id="UP001500460">
    <property type="component" value="Unassembled WGS sequence"/>
</dbReference>
<keyword evidence="6" id="KW-0460">Magnesium</keyword>
<evidence type="ECO:0000256" key="7">
    <source>
        <dbReference type="SAM" id="MobiDB-lite"/>
    </source>
</evidence>
<evidence type="ECO:0000313" key="9">
    <source>
        <dbReference type="Proteomes" id="UP001500460"/>
    </source>
</evidence>
<keyword evidence="6" id="KW-0227">DNA damage</keyword>
<feature type="binding site" evidence="6">
    <location>
        <position position="186"/>
    </location>
    <ligand>
        <name>Mg(2+)</name>
        <dbReference type="ChEBI" id="CHEBI:18420"/>
    </ligand>
</feature>
<evidence type="ECO:0000256" key="4">
    <source>
        <dbReference type="ARBA" id="ARBA00022759"/>
    </source>
</evidence>
<comment type="similarity">
    <text evidence="6">Belongs to the endonuclease V family.</text>
</comment>
<proteinExistence type="inferred from homology"/>
<protein>
    <recommendedName>
        <fullName evidence="6">Endonuclease V</fullName>
        <ecNumber evidence="6">3.1.21.7</ecNumber>
    </recommendedName>
    <alternativeName>
        <fullName evidence="6">Deoxyinosine 3'endonuclease</fullName>
    </alternativeName>
    <alternativeName>
        <fullName evidence="6">Deoxyribonuclease V</fullName>
        <shortName evidence="6">DNase V</shortName>
    </alternativeName>
</protein>
<accession>A0ABN3J5S2</accession>
<feature type="compositionally biased region" description="Low complexity" evidence="7">
    <location>
        <begin position="36"/>
        <end position="46"/>
    </location>
</feature>
<keyword evidence="9" id="KW-1185">Reference proteome</keyword>
<keyword evidence="5 6" id="KW-0378">Hydrolase</keyword>
<evidence type="ECO:0000313" key="8">
    <source>
        <dbReference type="EMBL" id="GAA2422906.1"/>
    </source>
</evidence>
<dbReference type="EC" id="3.1.21.7" evidence="6"/>
<name>A0ABN3J5S2_9ACTN</name>
<comment type="subcellular location">
    <subcellularLocation>
        <location evidence="1 6">Cytoplasm</location>
    </subcellularLocation>
</comment>
<evidence type="ECO:0000256" key="2">
    <source>
        <dbReference type="ARBA" id="ARBA00022490"/>
    </source>
</evidence>
<feature type="binding site" evidence="6">
    <location>
        <position position="118"/>
    </location>
    <ligand>
        <name>Mg(2+)</name>
        <dbReference type="ChEBI" id="CHEBI:18420"/>
    </ligand>
</feature>
<comment type="catalytic activity">
    <reaction evidence="6">
        <text>Endonucleolytic cleavage at apurinic or apyrimidinic sites to products with a 5'-phosphate.</text>
        <dbReference type="EC" id="3.1.21.7"/>
    </reaction>
</comment>
<organism evidence="8 9">
    <name type="scientific">Streptomyces glaucus</name>
    <dbReference type="NCBI Taxonomy" id="284029"/>
    <lineage>
        <taxon>Bacteria</taxon>
        <taxon>Bacillati</taxon>
        <taxon>Actinomycetota</taxon>
        <taxon>Actinomycetes</taxon>
        <taxon>Kitasatosporales</taxon>
        <taxon>Streptomycetaceae</taxon>
        <taxon>Streptomyces</taxon>
    </lineage>
</organism>
<dbReference type="PANTHER" id="PTHR28511:SF1">
    <property type="entry name" value="ENDONUCLEASE V"/>
    <property type="match status" value="1"/>
</dbReference>
<gene>
    <name evidence="6" type="primary">nfi</name>
    <name evidence="8" type="ORF">GCM10010421_06300</name>
</gene>
<dbReference type="InterPro" id="IPR007581">
    <property type="entry name" value="Endonuclease-V"/>
</dbReference>
<feature type="region of interest" description="Disordered" evidence="7">
    <location>
        <begin position="1"/>
        <end position="69"/>
    </location>
</feature>
<comment type="function">
    <text evidence="6">DNA repair enzyme involved in the repair of deaminated bases. Selectively cleaves double-stranded DNA at the second phosphodiester bond 3' to a deoxyinosine leaving behind the intact lesion on the nicked DNA.</text>
</comment>
<reference evidence="8 9" key="1">
    <citation type="journal article" date="2019" name="Int. J. Syst. Evol. Microbiol.">
        <title>The Global Catalogue of Microorganisms (GCM) 10K type strain sequencing project: providing services to taxonomists for standard genome sequencing and annotation.</title>
        <authorList>
            <consortium name="The Broad Institute Genomics Platform"/>
            <consortium name="The Broad Institute Genome Sequencing Center for Infectious Disease"/>
            <person name="Wu L."/>
            <person name="Ma J."/>
        </authorList>
    </citation>
    <scope>NUCLEOTIDE SEQUENCE [LARGE SCALE GENOMIC DNA]</scope>
    <source>
        <strain evidence="8 9">JCM 6922</strain>
    </source>
</reference>
<comment type="caution">
    <text evidence="8">The sequence shown here is derived from an EMBL/GenBank/DDBJ whole genome shotgun (WGS) entry which is preliminary data.</text>
</comment>
<keyword evidence="6" id="KW-0479">Metal-binding</keyword>
<dbReference type="PANTHER" id="PTHR28511">
    <property type="entry name" value="ENDONUCLEASE V"/>
    <property type="match status" value="1"/>
</dbReference>
<dbReference type="CDD" id="cd06559">
    <property type="entry name" value="Endonuclease_V"/>
    <property type="match status" value="1"/>
</dbReference>
<dbReference type="EMBL" id="BAAATK010000003">
    <property type="protein sequence ID" value="GAA2422906.1"/>
    <property type="molecule type" value="Genomic_DNA"/>
</dbReference>
<keyword evidence="6" id="KW-0234">DNA repair</keyword>
<feature type="site" description="Interaction with target DNA" evidence="6">
    <location>
        <position position="156"/>
    </location>
</feature>
<sequence>MSPNAPPGVLRCRAGSGTAAAADPVPRRAHAGGEDGSPAAASGPRGSSRRRRTDRRAVAENRPAPARRLGATMTTVRIPAGRPATEEEARAVQDELRARVVLDEPGPPPGTGRVTGVDVAYDDERDVVAAAAVVLDAASLDVVAEATAVGRVSFPYVPGLLAFREIPTVLAALDALPHDPGLVVCDGYGLAHPRRFGLASHLGVLTGLPTIGVAKNPFAFTYDDPDTPRGSTSPLRSGTEVVGRALRTRDAVKPVFVSVGHRVSLDNACAHTLALTPAYRLPETTRRADALCRRALRAAVGAGPERAVGGT</sequence>
<keyword evidence="2 6" id="KW-0963">Cytoplasm</keyword>
<dbReference type="Pfam" id="PF04493">
    <property type="entry name" value="Endonuclease_5"/>
    <property type="match status" value="1"/>
</dbReference>
<dbReference type="Gene3D" id="3.30.2170.10">
    <property type="entry name" value="archaeoglobus fulgidus dsm 4304 superfamily"/>
    <property type="match status" value="1"/>
</dbReference>
<dbReference type="HAMAP" id="MF_00801">
    <property type="entry name" value="Endonuclease_5"/>
    <property type="match status" value="1"/>
</dbReference>
<evidence type="ECO:0000256" key="1">
    <source>
        <dbReference type="ARBA" id="ARBA00004496"/>
    </source>
</evidence>